<proteinExistence type="predicted"/>
<dbReference type="Proteomes" id="UP000492821">
    <property type="component" value="Unassembled WGS sequence"/>
</dbReference>
<reference evidence="1" key="1">
    <citation type="journal article" date="2013" name="Genetics">
        <title>The draft genome and transcriptome of Panagrellus redivivus are shaped by the harsh demands of a free-living lifestyle.</title>
        <authorList>
            <person name="Srinivasan J."/>
            <person name="Dillman A.R."/>
            <person name="Macchietto M.G."/>
            <person name="Heikkinen L."/>
            <person name="Lakso M."/>
            <person name="Fracchia K.M."/>
            <person name="Antoshechkin I."/>
            <person name="Mortazavi A."/>
            <person name="Wong G."/>
            <person name="Sternberg P.W."/>
        </authorList>
    </citation>
    <scope>NUCLEOTIDE SEQUENCE [LARGE SCALE GENOMIC DNA]</scope>
    <source>
        <strain evidence="1">MT8872</strain>
    </source>
</reference>
<accession>A0A7E4V5W9</accession>
<keyword evidence="1" id="KW-1185">Reference proteome</keyword>
<name>A0A7E4V5W9_PANRE</name>
<dbReference type="WBParaSite" id="Pan_g16348.t1">
    <property type="protein sequence ID" value="Pan_g16348.t1"/>
    <property type="gene ID" value="Pan_g16348"/>
</dbReference>
<protein>
    <submittedName>
        <fullName evidence="2">RGS domain-containing protein</fullName>
    </submittedName>
</protein>
<dbReference type="AlphaFoldDB" id="A0A7E4V5W9"/>
<evidence type="ECO:0000313" key="1">
    <source>
        <dbReference type="Proteomes" id="UP000492821"/>
    </source>
</evidence>
<sequence length="101" mass="12019">MEAFMEAKCTSLKQMSICEASLSTLQINKDLFLNFFKAQAEKFYIWFSMCEEADWNRTIELRDELFDEHFELTDSEVIKQEKKRVAVCYGDISWYYTLRAG</sequence>
<organism evidence="1 2">
    <name type="scientific">Panagrellus redivivus</name>
    <name type="common">Microworm</name>
    <dbReference type="NCBI Taxonomy" id="6233"/>
    <lineage>
        <taxon>Eukaryota</taxon>
        <taxon>Metazoa</taxon>
        <taxon>Ecdysozoa</taxon>
        <taxon>Nematoda</taxon>
        <taxon>Chromadorea</taxon>
        <taxon>Rhabditida</taxon>
        <taxon>Tylenchina</taxon>
        <taxon>Panagrolaimomorpha</taxon>
        <taxon>Panagrolaimoidea</taxon>
        <taxon>Panagrolaimidae</taxon>
        <taxon>Panagrellus</taxon>
    </lineage>
</organism>
<evidence type="ECO:0000313" key="2">
    <source>
        <dbReference type="WBParaSite" id="Pan_g16348.t1"/>
    </source>
</evidence>
<reference evidence="2" key="2">
    <citation type="submission" date="2020-10" db="UniProtKB">
        <authorList>
            <consortium name="WormBaseParasite"/>
        </authorList>
    </citation>
    <scope>IDENTIFICATION</scope>
</reference>